<feature type="signal peptide" evidence="1">
    <location>
        <begin position="1"/>
        <end position="19"/>
    </location>
</feature>
<keyword evidence="1" id="KW-0732">Signal</keyword>
<dbReference type="Pfam" id="PF02643">
    <property type="entry name" value="DUF192"/>
    <property type="match status" value="1"/>
</dbReference>
<sequence>MRIFAALLTLVLSAATALAECRPDRVDLRGDFGAASFRVDVADDPQERAVGLMHRPSMPSGAGMIFIYERPQRVSFWMENTLIPLDMIFMDQTGTVTRVHENAIPLDRTPIPGGPDVLAVLEINGGLSSRIGIREGAELRHPGLPQELAAWPCATE</sequence>
<evidence type="ECO:0000313" key="2">
    <source>
        <dbReference type="EMBL" id="RMA42416.1"/>
    </source>
</evidence>
<dbReference type="InterPro" id="IPR038695">
    <property type="entry name" value="Saro_0823-like_sf"/>
</dbReference>
<protein>
    <submittedName>
        <fullName evidence="2">DUF192 domain-containing protein</fullName>
    </submittedName>
</protein>
<dbReference type="RefSeq" id="WP_121897896.1">
    <property type="nucleotide sequence ID" value="NZ_RCNT01000004.1"/>
</dbReference>
<keyword evidence="3" id="KW-1185">Reference proteome</keyword>
<accession>A0A3L9Y8L8</accession>
<name>A0A3L9Y8L8_9RHOB</name>
<dbReference type="EMBL" id="RCNT01000004">
    <property type="protein sequence ID" value="RMA42416.1"/>
    <property type="molecule type" value="Genomic_DNA"/>
</dbReference>
<dbReference type="OrthoDB" id="9808290at2"/>
<reference evidence="2 3" key="1">
    <citation type="submission" date="2018-10" db="EMBL/GenBank/DDBJ databases">
        <authorList>
            <person name="Jung H.S."/>
            <person name="Jeon C.O."/>
        </authorList>
    </citation>
    <scope>NUCLEOTIDE SEQUENCE [LARGE SCALE GENOMIC DNA]</scope>
    <source>
        <strain evidence="2 3">MA-7-27</strain>
    </source>
</reference>
<comment type="caution">
    <text evidence="2">The sequence shown here is derived from an EMBL/GenBank/DDBJ whole genome shotgun (WGS) entry which is preliminary data.</text>
</comment>
<organism evidence="2 3">
    <name type="scientific">Rhodophyticola porphyridii</name>
    <dbReference type="NCBI Taxonomy" id="1852017"/>
    <lineage>
        <taxon>Bacteria</taxon>
        <taxon>Pseudomonadati</taxon>
        <taxon>Pseudomonadota</taxon>
        <taxon>Alphaproteobacteria</taxon>
        <taxon>Rhodobacterales</taxon>
        <taxon>Roseobacteraceae</taxon>
        <taxon>Rhodophyticola</taxon>
    </lineage>
</organism>
<evidence type="ECO:0000313" key="3">
    <source>
        <dbReference type="Proteomes" id="UP000281343"/>
    </source>
</evidence>
<dbReference type="PANTHER" id="PTHR37953:SF1">
    <property type="entry name" value="UPF0127 PROTEIN MJ1496"/>
    <property type="match status" value="1"/>
</dbReference>
<dbReference type="AlphaFoldDB" id="A0A3L9Y8L8"/>
<proteinExistence type="predicted"/>
<gene>
    <name evidence="2" type="ORF">D9R08_09975</name>
</gene>
<dbReference type="Proteomes" id="UP000281343">
    <property type="component" value="Unassembled WGS sequence"/>
</dbReference>
<dbReference type="Gene3D" id="2.60.120.1140">
    <property type="entry name" value="Protein of unknown function DUF192"/>
    <property type="match status" value="1"/>
</dbReference>
<dbReference type="InterPro" id="IPR003795">
    <property type="entry name" value="DUF192"/>
</dbReference>
<dbReference type="PANTHER" id="PTHR37953">
    <property type="entry name" value="UPF0127 PROTEIN MJ1496"/>
    <property type="match status" value="1"/>
</dbReference>
<evidence type="ECO:0000256" key="1">
    <source>
        <dbReference type="SAM" id="SignalP"/>
    </source>
</evidence>
<feature type="chain" id="PRO_5018020376" evidence="1">
    <location>
        <begin position="20"/>
        <end position="156"/>
    </location>
</feature>